<dbReference type="GO" id="GO:0032259">
    <property type="term" value="P:methylation"/>
    <property type="evidence" value="ECO:0007669"/>
    <property type="project" value="UniProtKB-KW"/>
</dbReference>
<keyword evidence="1" id="KW-0489">Methyltransferase</keyword>
<dbReference type="SUPFAM" id="SSF53335">
    <property type="entry name" value="S-adenosyl-L-methionine-dependent methyltransferases"/>
    <property type="match status" value="1"/>
</dbReference>
<proteinExistence type="predicted"/>
<sequence length="218" mass="25075">MSNTPNDYYNGTRPDIYEFLPSEYTKVLEIGCGHGGFRPNLKANCEYWGVEPFSSAYNKASEVLNYTLHGTYDDVSSEIPNNYFDLIICNDVIEHMVDHDKFFDDIKSKMTNNGSIVGSIPNVRFLPNLLSLIFNKDWEYQDSGILDRTHLRFFTKKSLLRTITQHGYTIEKFNGINNLSYKPTSLRKMLKIISVNIIGKDTLSLQFAFRIKKLSLSN</sequence>
<dbReference type="CDD" id="cd02440">
    <property type="entry name" value="AdoMet_MTases"/>
    <property type="match status" value="1"/>
</dbReference>
<gene>
    <name evidence="1" type="ORF">HELGO_WM38124</name>
</gene>
<protein>
    <submittedName>
        <fullName evidence="1">Class I SAM-dependent methyltransferase</fullName>
    </submittedName>
</protein>
<dbReference type="EMBL" id="CACVAY010000058">
    <property type="protein sequence ID" value="CAA6812962.1"/>
    <property type="molecule type" value="Genomic_DNA"/>
</dbReference>
<dbReference type="AlphaFoldDB" id="A0A6S6T0V4"/>
<dbReference type="Gene3D" id="3.40.50.150">
    <property type="entry name" value="Vaccinia Virus protein VP39"/>
    <property type="match status" value="1"/>
</dbReference>
<dbReference type="Pfam" id="PF13489">
    <property type="entry name" value="Methyltransf_23"/>
    <property type="match status" value="1"/>
</dbReference>
<dbReference type="GO" id="GO:0008168">
    <property type="term" value="F:methyltransferase activity"/>
    <property type="evidence" value="ECO:0007669"/>
    <property type="project" value="UniProtKB-KW"/>
</dbReference>
<dbReference type="InterPro" id="IPR029063">
    <property type="entry name" value="SAM-dependent_MTases_sf"/>
</dbReference>
<keyword evidence="1" id="KW-0808">Transferase</keyword>
<organism evidence="1">
    <name type="scientific">uncultured Thiotrichaceae bacterium</name>
    <dbReference type="NCBI Taxonomy" id="298394"/>
    <lineage>
        <taxon>Bacteria</taxon>
        <taxon>Pseudomonadati</taxon>
        <taxon>Pseudomonadota</taxon>
        <taxon>Gammaproteobacteria</taxon>
        <taxon>Thiotrichales</taxon>
        <taxon>Thiotrichaceae</taxon>
        <taxon>environmental samples</taxon>
    </lineage>
</organism>
<name>A0A6S6T0V4_9GAMM</name>
<reference evidence="1" key="1">
    <citation type="submission" date="2020-01" db="EMBL/GenBank/DDBJ databases">
        <authorList>
            <person name="Meier V. D."/>
            <person name="Meier V D."/>
        </authorList>
    </citation>
    <scope>NUCLEOTIDE SEQUENCE</scope>
    <source>
        <strain evidence="1">HLG_WM_MAG_07</strain>
    </source>
</reference>
<dbReference type="PANTHER" id="PTHR43861">
    <property type="entry name" value="TRANS-ACONITATE 2-METHYLTRANSFERASE-RELATED"/>
    <property type="match status" value="1"/>
</dbReference>
<accession>A0A6S6T0V4</accession>
<evidence type="ECO:0000313" key="1">
    <source>
        <dbReference type="EMBL" id="CAA6812962.1"/>
    </source>
</evidence>